<accession>A0ABY7EGH7</accession>
<name>A0ABY7EGH7_MYAAR</name>
<dbReference type="InterPro" id="IPR006461">
    <property type="entry name" value="PLAC_motif_containing"/>
</dbReference>
<keyword evidence="3" id="KW-1185">Reference proteome</keyword>
<dbReference type="Proteomes" id="UP001164746">
    <property type="component" value="Chromosome 6"/>
</dbReference>
<sequence length="123" mass="13287">MAEGQVQMEQQAQGKEWDNHICGCYNHINLALQTLIVPCVTYGQNTELAGQCHCVVGGLAAFVPIYNIYLMAKGREAIRETKGIAGEFCNDCLLSIFCGFCVLNQVNAEAKGLAPGGVSMSRE</sequence>
<dbReference type="PANTHER" id="PTHR15907">
    <property type="entry name" value="DUF614 FAMILY PROTEIN-RELATED"/>
    <property type="match status" value="1"/>
</dbReference>
<evidence type="ECO:0000256" key="1">
    <source>
        <dbReference type="ARBA" id="ARBA00009024"/>
    </source>
</evidence>
<proteinExistence type="inferred from homology"/>
<organism evidence="2 3">
    <name type="scientific">Mya arenaria</name>
    <name type="common">Soft-shell clam</name>
    <dbReference type="NCBI Taxonomy" id="6604"/>
    <lineage>
        <taxon>Eukaryota</taxon>
        <taxon>Metazoa</taxon>
        <taxon>Spiralia</taxon>
        <taxon>Lophotrochozoa</taxon>
        <taxon>Mollusca</taxon>
        <taxon>Bivalvia</taxon>
        <taxon>Autobranchia</taxon>
        <taxon>Heteroconchia</taxon>
        <taxon>Euheterodonta</taxon>
        <taxon>Imparidentia</taxon>
        <taxon>Neoheterodontei</taxon>
        <taxon>Myida</taxon>
        <taxon>Myoidea</taxon>
        <taxon>Myidae</taxon>
        <taxon>Mya</taxon>
    </lineage>
</organism>
<protein>
    <submittedName>
        <fullName evidence="2">PCR12-like protein</fullName>
    </submittedName>
</protein>
<dbReference type="NCBIfam" id="TIGR01571">
    <property type="entry name" value="A_thal_Cys_rich"/>
    <property type="match status" value="1"/>
</dbReference>
<dbReference type="Pfam" id="PF04749">
    <property type="entry name" value="PLAC8"/>
    <property type="match status" value="1"/>
</dbReference>
<evidence type="ECO:0000313" key="3">
    <source>
        <dbReference type="Proteomes" id="UP001164746"/>
    </source>
</evidence>
<gene>
    <name evidence="2" type="ORF">MAR_019055</name>
</gene>
<comment type="similarity">
    <text evidence="1">Belongs to the cornifelin family.</text>
</comment>
<evidence type="ECO:0000313" key="2">
    <source>
        <dbReference type="EMBL" id="WAR09097.1"/>
    </source>
</evidence>
<reference evidence="2" key="1">
    <citation type="submission" date="2022-11" db="EMBL/GenBank/DDBJ databases">
        <title>Centuries of genome instability and evolution in soft-shell clam transmissible cancer (bioRxiv).</title>
        <authorList>
            <person name="Hart S.F.M."/>
            <person name="Yonemitsu M.A."/>
            <person name="Giersch R.M."/>
            <person name="Beal B.F."/>
            <person name="Arriagada G."/>
            <person name="Davis B.W."/>
            <person name="Ostrander E.A."/>
            <person name="Goff S.P."/>
            <person name="Metzger M.J."/>
        </authorList>
    </citation>
    <scope>NUCLEOTIDE SEQUENCE</scope>
    <source>
        <strain evidence="2">MELC-2E11</strain>
        <tissue evidence="2">Siphon/mantle</tissue>
    </source>
</reference>
<dbReference type="EMBL" id="CP111017">
    <property type="protein sequence ID" value="WAR09097.1"/>
    <property type="molecule type" value="Genomic_DNA"/>
</dbReference>